<dbReference type="InterPro" id="IPR050097">
    <property type="entry name" value="Ferredoxin-NADP_redctase_2"/>
</dbReference>
<dbReference type="Pfam" id="PF07992">
    <property type="entry name" value="Pyr_redox_2"/>
    <property type="match status" value="1"/>
</dbReference>
<dbReference type="Gene3D" id="3.40.30.10">
    <property type="entry name" value="Glutaredoxin"/>
    <property type="match status" value="1"/>
</dbReference>
<dbReference type="PROSITE" id="PS50110">
    <property type="entry name" value="RESPONSE_REGULATORY"/>
    <property type="match status" value="1"/>
</dbReference>
<evidence type="ECO:0000256" key="1">
    <source>
        <dbReference type="ARBA" id="ARBA00022630"/>
    </source>
</evidence>
<dbReference type="RefSeq" id="WP_212518032.1">
    <property type="nucleotide sequence ID" value="NZ_JAGSOH010000024.1"/>
</dbReference>
<evidence type="ECO:0000313" key="7">
    <source>
        <dbReference type="Proteomes" id="UP000676325"/>
    </source>
</evidence>
<evidence type="ECO:0000256" key="4">
    <source>
        <dbReference type="PROSITE-ProRule" id="PRU00169"/>
    </source>
</evidence>
<dbReference type="Gene3D" id="3.40.50.2300">
    <property type="match status" value="1"/>
</dbReference>
<evidence type="ECO:0000256" key="3">
    <source>
        <dbReference type="ARBA" id="ARBA00048132"/>
    </source>
</evidence>
<proteinExistence type="predicted"/>
<organism evidence="6 7">
    <name type="scientific">Actinospica acidithermotolerans</name>
    <dbReference type="NCBI Taxonomy" id="2828514"/>
    <lineage>
        <taxon>Bacteria</taxon>
        <taxon>Bacillati</taxon>
        <taxon>Actinomycetota</taxon>
        <taxon>Actinomycetes</taxon>
        <taxon>Catenulisporales</taxon>
        <taxon>Actinospicaceae</taxon>
        <taxon>Actinospica</taxon>
    </lineage>
</organism>
<dbReference type="InterPro" id="IPR023753">
    <property type="entry name" value="FAD/NAD-binding_dom"/>
</dbReference>
<reference evidence="6" key="1">
    <citation type="submission" date="2021-04" db="EMBL/GenBank/DDBJ databases">
        <title>Genome based classification of Actinospica acidithermotolerans sp. nov., an actinobacterium isolated from an Indonesian hot spring.</title>
        <authorList>
            <person name="Kusuma A.B."/>
            <person name="Putra K.E."/>
            <person name="Nafisah S."/>
            <person name="Loh J."/>
            <person name="Nouioui I."/>
            <person name="Goodfellow M."/>
        </authorList>
    </citation>
    <scope>NUCLEOTIDE SEQUENCE</scope>
    <source>
        <strain evidence="6">MGRD01-02</strain>
    </source>
</reference>
<dbReference type="InterPro" id="IPR001789">
    <property type="entry name" value="Sig_transdc_resp-reg_receiver"/>
</dbReference>
<keyword evidence="7" id="KW-1185">Reference proteome</keyword>
<accession>A0A941IJ84</accession>
<gene>
    <name evidence="6" type="ORF">KDK95_11290</name>
</gene>
<protein>
    <submittedName>
        <fullName evidence="6">FAD-dependent oxidoreductase</fullName>
    </submittedName>
</protein>
<dbReference type="SUPFAM" id="SSF51905">
    <property type="entry name" value="FAD/NAD(P)-binding domain"/>
    <property type="match status" value="1"/>
</dbReference>
<dbReference type="PRINTS" id="PR00368">
    <property type="entry name" value="FADPNR"/>
</dbReference>
<dbReference type="GO" id="GO:0004791">
    <property type="term" value="F:thioredoxin-disulfide reductase (NADPH) activity"/>
    <property type="evidence" value="ECO:0007669"/>
    <property type="project" value="UniProtKB-EC"/>
</dbReference>
<dbReference type="Proteomes" id="UP000676325">
    <property type="component" value="Unassembled WGS sequence"/>
</dbReference>
<dbReference type="Gene3D" id="3.50.50.60">
    <property type="entry name" value="FAD/NAD(P)-binding domain"/>
    <property type="match status" value="2"/>
</dbReference>
<keyword evidence="2" id="KW-0560">Oxidoreductase</keyword>
<dbReference type="PRINTS" id="PR00469">
    <property type="entry name" value="PNDRDTASEII"/>
</dbReference>
<dbReference type="PANTHER" id="PTHR48105">
    <property type="entry name" value="THIOREDOXIN REDUCTASE 1-RELATED-RELATED"/>
    <property type="match status" value="1"/>
</dbReference>
<dbReference type="GO" id="GO:0000160">
    <property type="term" value="P:phosphorelay signal transduction system"/>
    <property type="evidence" value="ECO:0007669"/>
    <property type="project" value="InterPro"/>
</dbReference>
<evidence type="ECO:0000256" key="2">
    <source>
        <dbReference type="ARBA" id="ARBA00023002"/>
    </source>
</evidence>
<dbReference type="EMBL" id="JAGSOH010000024">
    <property type="protein sequence ID" value="MBR7826888.1"/>
    <property type="molecule type" value="Genomic_DNA"/>
</dbReference>
<evidence type="ECO:0000259" key="5">
    <source>
        <dbReference type="PROSITE" id="PS50110"/>
    </source>
</evidence>
<comment type="caution">
    <text evidence="6">The sequence shown here is derived from an EMBL/GenBank/DDBJ whole genome shotgun (WGS) entry which is preliminary data.</text>
</comment>
<dbReference type="AlphaFoldDB" id="A0A941IJ84"/>
<feature type="domain" description="Response regulatory" evidence="5">
    <location>
        <begin position="10"/>
        <end position="133"/>
    </location>
</feature>
<dbReference type="SUPFAM" id="SSF52172">
    <property type="entry name" value="CheY-like"/>
    <property type="match status" value="1"/>
</dbReference>
<name>A0A941IJ84_9ACTN</name>
<comment type="caution">
    <text evidence="4">Lacks conserved residue(s) required for the propagation of feature annotation.</text>
</comment>
<dbReference type="InterPro" id="IPR011006">
    <property type="entry name" value="CheY-like_superfamily"/>
</dbReference>
<keyword evidence="1" id="KW-0285">Flavoprotein</keyword>
<dbReference type="InterPro" id="IPR036188">
    <property type="entry name" value="FAD/NAD-bd_sf"/>
</dbReference>
<sequence length="593" mass="62482">MTAGNGPQSSILVVDSDPIERDATVEGLRRHLGQACRVFGAGGLREASEVLAHLHIEGRAVALAVCAHRLADGTGVELFSHIRRSSPATKRLLLTTMDQADSALQAISLAQTDRYAVLPAHPIEVRILPIVDDLLGEWFGEHSAAEMGVTVLGHRFAAASYTVKDYLTRSLVPFTWMDLGEDPEAQAMAKDLNLPNPAPTVVLLEDGRTLYDPSIAELAGALGLTQEATRQSYDLIVVGGGPAGLAAAVYGACEGLSVVVIEDDCPGGQASMSTKVENHLGFPAGLSGADFAHRALAQARRLGVEWCSAKVATGLVPGDGSHMVTLDNGNSLVGRSVLVATGMTWRQLDAPGVEELHNAGVYYGSSETEARQSAGEDVVLVGSGNPAGHAALQFAEHARTVTLVVREDELRAGGMSETLADQILQRPNIRVRVDTEIGEVRGYGRLEKVVLLESATGETEIIPATGLYIMFGTVPSSEWVQGVVAVDELGFILTDNEIGRRPELLPEPWHAPRPPYLSETSVPGVFAAGDVRAGSVKRIGSAVGQGAVAVAAVAQYLHALNESAKLEDRPQLVSGADEGHMLEAAGDGDIQPD</sequence>
<comment type="catalytic activity">
    <reaction evidence="3">
        <text>[thioredoxin]-dithiol + NADP(+) = [thioredoxin]-disulfide + NADPH + H(+)</text>
        <dbReference type="Rhea" id="RHEA:20345"/>
        <dbReference type="Rhea" id="RHEA-COMP:10698"/>
        <dbReference type="Rhea" id="RHEA-COMP:10700"/>
        <dbReference type="ChEBI" id="CHEBI:15378"/>
        <dbReference type="ChEBI" id="CHEBI:29950"/>
        <dbReference type="ChEBI" id="CHEBI:50058"/>
        <dbReference type="ChEBI" id="CHEBI:57783"/>
        <dbReference type="ChEBI" id="CHEBI:58349"/>
        <dbReference type="EC" id="1.8.1.9"/>
    </reaction>
</comment>
<evidence type="ECO:0000313" key="6">
    <source>
        <dbReference type="EMBL" id="MBR7826888.1"/>
    </source>
</evidence>